<proteinExistence type="predicted"/>
<comment type="caution">
    <text evidence="2">The sequence shown here is derived from an EMBL/GenBank/DDBJ whole genome shotgun (WGS) entry which is preliminary data.</text>
</comment>
<name>A0AAJ0DXX7_9PEZI</name>
<feature type="compositionally biased region" description="Basic and acidic residues" evidence="1">
    <location>
        <begin position="20"/>
        <end position="29"/>
    </location>
</feature>
<evidence type="ECO:0000313" key="3">
    <source>
        <dbReference type="Proteomes" id="UP001240678"/>
    </source>
</evidence>
<feature type="region of interest" description="Disordered" evidence="1">
    <location>
        <begin position="58"/>
        <end position="99"/>
    </location>
</feature>
<evidence type="ECO:0000256" key="1">
    <source>
        <dbReference type="SAM" id="MobiDB-lite"/>
    </source>
</evidence>
<gene>
    <name evidence="2" type="ORF">CCOS01_11247</name>
</gene>
<dbReference type="AlphaFoldDB" id="A0AAJ0DXX7"/>
<protein>
    <submittedName>
        <fullName evidence="2">Uncharacterized protein</fullName>
    </submittedName>
</protein>
<organism evidence="2 3">
    <name type="scientific">Colletotrichum costaricense</name>
    <dbReference type="NCBI Taxonomy" id="1209916"/>
    <lineage>
        <taxon>Eukaryota</taxon>
        <taxon>Fungi</taxon>
        <taxon>Dikarya</taxon>
        <taxon>Ascomycota</taxon>
        <taxon>Pezizomycotina</taxon>
        <taxon>Sordariomycetes</taxon>
        <taxon>Hypocreomycetidae</taxon>
        <taxon>Glomerellales</taxon>
        <taxon>Glomerellaceae</taxon>
        <taxon>Colletotrichum</taxon>
        <taxon>Colletotrichum acutatum species complex</taxon>
    </lineage>
</organism>
<sequence length="128" mass="14840">MLRQLSSPPVPVHDTLPLDSRCHIEDHPSPKAIQPIQRFSPKTVFFLRYFLVDVSTKRGRSLSQQPKPSQLIQETCATSQGRRDTQRAESGWAQESRKKRNDTRVFLRLFVEPAFSQEAGHRRRMRNG</sequence>
<dbReference type="RefSeq" id="XP_060310132.1">
    <property type="nucleotide sequence ID" value="XM_060459400.1"/>
</dbReference>
<keyword evidence="3" id="KW-1185">Reference proteome</keyword>
<dbReference type="EMBL" id="MOOE01000012">
    <property type="protein sequence ID" value="KAK1519596.1"/>
    <property type="molecule type" value="Genomic_DNA"/>
</dbReference>
<evidence type="ECO:0000313" key="2">
    <source>
        <dbReference type="EMBL" id="KAK1519596.1"/>
    </source>
</evidence>
<reference evidence="2 3" key="1">
    <citation type="submission" date="2016-10" db="EMBL/GenBank/DDBJ databases">
        <title>The genome sequence of Colletotrichum fioriniae PJ7.</title>
        <authorList>
            <person name="Baroncelli R."/>
        </authorList>
    </citation>
    <scope>NUCLEOTIDE SEQUENCE [LARGE SCALE GENOMIC DNA]</scope>
    <source>
        <strain evidence="2 3">IMI 309622</strain>
    </source>
</reference>
<accession>A0AAJ0DXX7</accession>
<dbReference type="Proteomes" id="UP001240678">
    <property type="component" value="Unassembled WGS sequence"/>
</dbReference>
<feature type="compositionally biased region" description="Polar residues" evidence="1">
    <location>
        <begin position="61"/>
        <end position="80"/>
    </location>
</feature>
<feature type="region of interest" description="Disordered" evidence="1">
    <location>
        <begin position="1"/>
        <end position="29"/>
    </location>
</feature>
<dbReference type="GeneID" id="85342947"/>